<dbReference type="Proteomes" id="UP000568888">
    <property type="component" value="Unassembled WGS sequence"/>
</dbReference>
<keyword evidence="2" id="KW-0548">Nucleotidyltransferase</keyword>
<dbReference type="Proteomes" id="UP000831485">
    <property type="component" value="Chromosome"/>
</dbReference>
<dbReference type="GO" id="GO:0008781">
    <property type="term" value="F:N-acylneuraminate cytidylyltransferase activity"/>
    <property type="evidence" value="ECO:0007669"/>
    <property type="project" value="TreeGrafter"/>
</dbReference>
<gene>
    <name evidence="1" type="primary">neuA_1</name>
    <name evidence="1" type="ORF">GMPD_32430</name>
    <name evidence="2" type="ORF">M1B72_02000</name>
</gene>
<accession>A0A6V8MZV3</accession>
<keyword evidence="2" id="KW-0808">Transferase</keyword>
<dbReference type="CDD" id="cd02513">
    <property type="entry name" value="CMP-NeuAc_Synthase"/>
    <property type="match status" value="1"/>
</dbReference>
<dbReference type="PANTHER" id="PTHR21485">
    <property type="entry name" value="HAD SUPERFAMILY MEMBERS CMAS AND KDSC"/>
    <property type="match status" value="1"/>
</dbReference>
<evidence type="ECO:0000313" key="4">
    <source>
        <dbReference type="Proteomes" id="UP000831485"/>
    </source>
</evidence>
<dbReference type="InterPro" id="IPR029044">
    <property type="entry name" value="Nucleotide-diphossugar_trans"/>
</dbReference>
<dbReference type="Gene3D" id="3.90.550.10">
    <property type="entry name" value="Spore Coat Polysaccharide Biosynthesis Protein SpsA, Chain A"/>
    <property type="match status" value="1"/>
</dbReference>
<evidence type="ECO:0000313" key="2">
    <source>
        <dbReference type="EMBL" id="UPU36499.1"/>
    </source>
</evidence>
<keyword evidence="4" id="KW-1185">Reference proteome</keyword>
<dbReference type="EMBL" id="BLXY01000008">
    <property type="protein sequence ID" value="GFO65324.1"/>
    <property type="molecule type" value="Genomic_DNA"/>
</dbReference>
<organism evidence="1 3">
    <name type="scientific">Geomonas paludis</name>
    <dbReference type="NCBI Taxonomy" id="2740185"/>
    <lineage>
        <taxon>Bacteria</taxon>
        <taxon>Pseudomonadati</taxon>
        <taxon>Thermodesulfobacteriota</taxon>
        <taxon>Desulfuromonadia</taxon>
        <taxon>Geobacterales</taxon>
        <taxon>Geobacteraceae</taxon>
        <taxon>Geomonas</taxon>
    </lineage>
</organism>
<name>A0A6V8MZV3_9BACT</name>
<evidence type="ECO:0000313" key="3">
    <source>
        <dbReference type="Proteomes" id="UP000568888"/>
    </source>
</evidence>
<dbReference type="EMBL" id="CP096574">
    <property type="protein sequence ID" value="UPU36499.1"/>
    <property type="molecule type" value="Genomic_DNA"/>
</dbReference>
<protein>
    <submittedName>
        <fullName evidence="2">Acylneuraminate cytidylyltransferase family protein</fullName>
    </submittedName>
</protein>
<reference evidence="1" key="2">
    <citation type="journal article" date="2021" name="Int. J. Syst. Evol. Microbiol.">
        <title>Geomonas silvestris sp. nov., Geomonas paludis sp. nov. and Geomonas limicola sp. nov., isolated from terrestrial environments, and emended description of the genus Geomonas.</title>
        <authorList>
            <person name="Itoh H."/>
            <person name="Xu Z."/>
            <person name="Masuda Y."/>
            <person name="Ushijima N."/>
            <person name="Hayakawa C."/>
            <person name="Shiratori Y."/>
            <person name="Senoo K."/>
        </authorList>
    </citation>
    <scope>NUCLEOTIDE SEQUENCE</scope>
    <source>
        <strain evidence="1">Red736</strain>
    </source>
</reference>
<reference evidence="3" key="1">
    <citation type="submission" date="2020-06" db="EMBL/GenBank/DDBJ databases">
        <title>Draft genomic sequecing of Geomonas sp. Red736.</title>
        <authorList>
            <person name="Itoh H."/>
            <person name="Xu Z.X."/>
            <person name="Ushijima N."/>
            <person name="Masuda Y."/>
            <person name="Shiratori Y."/>
            <person name="Senoo K."/>
        </authorList>
    </citation>
    <scope>NUCLEOTIDE SEQUENCE [LARGE SCALE GENOMIC DNA]</scope>
    <source>
        <strain evidence="3">Red736</strain>
    </source>
</reference>
<dbReference type="InterPro" id="IPR050793">
    <property type="entry name" value="CMP-NeuNAc_synthase"/>
</dbReference>
<dbReference type="InterPro" id="IPR003329">
    <property type="entry name" value="Cytidylyl_trans"/>
</dbReference>
<dbReference type="Pfam" id="PF02348">
    <property type="entry name" value="CTP_transf_3"/>
    <property type="match status" value="1"/>
</dbReference>
<dbReference type="PANTHER" id="PTHR21485:SF6">
    <property type="entry name" value="N-ACYLNEURAMINATE CYTIDYLYLTRANSFERASE-RELATED"/>
    <property type="match status" value="1"/>
</dbReference>
<dbReference type="AlphaFoldDB" id="A0A6V8MZV3"/>
<dbReference type="RefSeq" id="WP_183349290.1">
    <property type="nucleotide sequence ID" value="NZ_BLXY01000008.1"/>
</dbReference>
<evidence type="ECO:0000313" key="1">
    <source>
        <dbReference type="EMBL" id="GFO65324.1"/>
    </source>
</evidence>
<reference evidence="2" key="3">
    <citation type="submission" date="2022-04" db="EMBL/GenBank/DDBJ databases">
        <authorList>
            <person name="Liu G."/>
        </authorList>
    </citation>
    <scope>NUCLEOTIDE SEQUENCE</scope>
    <source>
        <strain evidence="2">RG22</strain>
    </source>
</reference>
<dbReference type="SUPFAM" id="SSF53448">
    <property type="entry name" value="Nucleotide-diphospho-sugar transferases"/>
    <property type="match status" value="1"/>
</dbReference>
<proteinExistence type="predicted"/>
<sequence length="237" mass="26279">MAVSDILALITARGGSKGVPRKNVRPLAGKPLLAWSAAAALNAQTPLKLVLSTDDPEIAAAGKAAGAEVPFLRPAELASDTASSEAAVRHTLEWLADNEGYRPRLILLLQPTSPFRTSGDIDRALALQREKDADSVVSVTENERPPQWLRTIDEQGLLREVGSTPYITRRQESDKLYRFNGAIYVIKTEVLLEERTFYPRNMVPYLMPAERSLDIDSELDFLIADLLMTHRMQEKRG</sequence>